<organism evidence="24 25">
    <name type="scientific">Cyanidioschyzon merolae (strain NIES-3377 / 10D)</name>
    <name type="common">Unicellular red alga</name>
    <dbReference type="NCBI Taxonomy" id="280699"/>
    <lineage>
        <taxon>Eukaryota</taxon>
        <taxon>Rhodophyta</taxon>
        <taxon>Bangiophyceae</taxon>
        <taxon>Cyanidiales</taxon>
        <taxon>Cyanidiaceae</taxon>
        <taxon>Cyanidioschyzon</taxon>
    </lineage>
</organism>
<dbReference type="OMA" id="NYCEAAI"/>
<evidence type="ECO:0000256" key="19">
    <source>
        <dbReference type="RuleBase" id="RU367041"/>
    </source>
</evidence>
<dbReference type="EC" id="3.6.4.12" evidence="19"/>
<dbReference type="GO" id="GO:0005634">
    <property type="term" value="C:nucleus"/>
    <property type="evidence" value="ECO:0007669"/>
    <property type="project" value="UniProtKB-SubCell"/>
</dbReference>
<evidence type="ECO:0000256" key="18">
    <source>
        <dbReference type="ARBA" id="ARBA00047995"/>
    </source>
</evidence>
<dbReference type="CDD" id="cd18808">
    <property type="entry name" value="SF1_C_Upf1"/>
    <property type="match status" value="1"/>
</dbReference>
<keyword evidence="6 19" id="KW-0479">Metal-binding</keyword>
<name>M1US74_CYAM1</name>
<keyword evidence="17 19" id="KW-0511">Multifunctional enzyme</keyword>
<dbReference type="InterPro" id="IPR041677">
    <property type="entry name" value="DNA2/NAM7_AAA_11"/>
</dbReference>
<keyword evidence="25" id="KW-1185">Reference proteome</keyword>
<dbReference type="Proteomes" id="UP000007014">
    <property type="component" value="Chromosome 11"/>
</dbReference>
<keyword evidence="15 19" id="KW-0234">DNA repair</keyword>
<evidence type="ECO:0000256" key="14">
    <source>
        <dbReference type="ARBA" id="ARBA00023125"/>
    </source>
</evidence>
<dbReference type="HOGENOM" id="CLU_001666_2_0_1"/>
<evidence type="ECO:0000256" key="9">
    <source>
        <dbReference type="ARBA" id="ARBA00022801"/>
    </source>
</evidence>
<dbReference type="CDD" id="cd18041">
    <property type="entry name" value="DEXXQc_DNA2"/>
    <property type="match status" value="1"/>
</dbReference>
<dbReference type="Gene3D" id="3.90.320.10">
    <property type="match status" value="1"/>
</dbReference>
<feature type="region of interest" description="Disordered" evidence="20">
    <location>
        <begin position="1"/>
        <end position="79"/>
    </location>
</feature>
<dbReference type="GO" id="GO:0017116">
    <property type="term" value="F:single-stranded DNA helicase activity"/>
    <property type="evidence" value="ECO:0007669"/>
    <property type="project" value="UniProtKB-UniRule"/>
</dbReference>
<comment type="function">
    <text evidence="19">Key enzyme involved in DNA replication and DNA repair. Involved in Okazaki fragments processing by cleaving long flaps that escape FEN1: flaps that are longer than 27 nucleotides are coated by replication protein A complex (RPA), leading to recruit DNA2 which cleaves the flap until it is too short to bind RPA and becomes a substrate for FEN1. Also involved in 5'-end resection of DNA during double-strand break (DSB) repair by mediating the cleavage of 5'-ssDNA.</text>
</comment>
<evidence type="ECO:0000256" key="10">
    <source>
        <dbReference type="ARBA" id="ARBA00022806"/>
    </source>
</evidence>
<dbReference type="eggNOG" id="KOG1805">
    <property type="taxonomic scope" value="Eukaryota"/>
</dbReference>
<evidence type="ECO:0000256" key="1">
    <source>
        <dbReference type="ARBA" id="ARBA00001966"/>
    </source>
</evidence>
<evidence type="ECO:0000256" key="16">
    <source>
        <dbReference type="ARBA" id="ARBA00023242"/>
    </source>
</evidence>
<dbReference type="GO" id="GO:0017108">
    <property type="term" value="F:5'-flap endonuclease activity"/>
    <property type="evidence" value="ECO:0007669"/>
    <property type="project" value="UniProtKB-UniRule"/>
</dbReference>
<keyword evidence="8 19" id="KW-0227">DNA damage</keyword>
<dbReference type="EC" id="3.1.-.-" evidence="19"/>
<feature type="compositionally biased region" description="Basic and acidic residues" evidence="20">
    <location>
        <begin position="241"/>
        <end position="253"/>
    </location>
</feature>
<dbReference type="GO" id="GO:0006281">
    <property type="term" value="P:DNA repair"/>
    <property type="evidence" value="ECO:0007669"/>
    <property type="project" value="UniProtKB-KW"/>
</dbReference>
<evidence type="ECO:0000256" key="5">
    <source>
        <dbReference type="ARBA" id="ARBA00022722"/>
    </source>
</evidence>
<keyword evidence="16 19" id="KW-0539">Nucleus</keyword>
<evidence type="ECO:0000313" key="24">
    <source>
        <dbReference type="EMBL" id="BAM80511.1"/>
    </source>
</evidence>
<evidence type="ECO:0000259" key="22">
    <source>
        <dbReference type="Pfam" id="PF13086"/>
    </source>
</evidence>
<dbReference type="GO" id="GO:0071932">
    <property type="term" value="P:replication fork reversal"/>
    <property type="evidence" value="ECO:0007669"/>
    <property type="project" value="TreeGrafter"/>
</dbReference>
<dbReference type="InterPro" id="IPR041679">
    <property type="entry name" value="DNA2/NAM7-like_C"/>
</dbReference>
<dbReference type="STRING" id="280699.M1US74"/>
<dbReference type="GO" id="GO:0003677">
    <property type="term" value="F:DNA binding"/>
    <property type="evidence" value="ECO:0007669"/>
    <property type="project" value="UniProtKB-UniRule"/>
</dbReference>
<dbReference type="Pfam" id="PF13087">
    <property type="entry name" value="AAA_12"/>
    <property type="match status" value="1"/>
</dbReference>
<keyword evidence="7 19" id="KW-0547">Nucleotide-binding</keyword>
<dbReference type="GeneID" id="16994497"/>
<comment type="catalytic activity">
    <reaction evidence="18 19">
        <text>ATP + H2O = ADP + phosphate + H(+)</text>
        <dbReference type="Rhea" id="RHEA:13065"/>
        <dbReference type="ChEBI" id="CHEBI:15377"/>
        <dbReference type="ChEBI" id="CHEBI:15378"/>
        <dbReference type="ChEBI" id="CHEBI:30616"/>
        <dbReference type="ChEBI" id="CHEBI:43474"/>
        <dbReference type="ChEBI" id="CHEBI:456216"/>
        <dbReference type="EC" id="3.6.4.12"/>
    </reaction>
</comment>
<dbReference type="GO" id="GO:0005694">
    <property type="term" value="C:chromosome"/>
    <property type="evidence" value="ECO:0007669"/>
    <property type="project" value="UniProtKB-SubCell"/>
</dbReference>
<evidence type="ECO:0000256" key="6">
    <source>
        <dbReference type="ARBA" id="ARBA00022723"/>
    </source>
</evidence>
<dbReference type="KEGG" id="cme:CYME_CMK133C"/>
<comment type="cofactor">
    <cofactor evidence="1">
        <name>[4Fe-4S] cluster</name>
        <dbReference type="ChEBI" id="CHEBI:49883"/>
    </cofactor>
</comment>
<keyword evidence="9 19" id="KW-0378">Hydrolase</keyword>
<keyword evidence="3 19" id="KW-0004">4Fe-4S</keyword>
<dbReference type="GO" id="GO:0046872">
    <property type="term" value="F:metal ion binding"/>
    <property type="evidence" value="ECO:0007669"/>
    <property type="project" value="UniProtKB-UniRule"/>
</dbReference>
<dbReference type="InterPro" id="IPR014808">
    <property type="entry name" value="DNA_replication_fac_Dna2_N"/>
</dbReference>
<dbReference type="GO" id="GO:0005737">
    <property type="term" value="C:cytoplasm"/>
    <property type="evidence" value="ECO:0007669"/>
    <property type="project" value="TreeGrafter"/>
</dbReference>
<evidence type="ECO:0000259" key="23">
    <source>
        <dbReference type="Pfam" id="PF13087"/>
    </source>
</evidence>
<dbReference type="Gene3D" id="3.40.50.300">
    <property type="entry name" value="P-loop containing nucleotide triphosphate hydrolases"/>
    <property type="match status" value="3"/>
</dbReference>
<dbReference type="Pfam" id="PF08696">
    <property type="entry name" value="Dna2"/>
    <property type="match status" value="1"/>
</dbReference>
<dbReference type="PANTHER" id="PTHR10887:SF433">
    <property type="entry name" value="DNA REPLICATION ATP-DEPENDENT HELICASE_NUCLEASE DNA2"/>
    <property type="match status" value="1"/>
</dbReference>
<keyword evidence="14 19" id="KW-0238">DNA-binding</keyword>
<evidence type="ECO:0000256" key="13">
    <source>
        <dbReference type="ARBA" id="ARBA00023014"/>
    </source>
</evidence>
<keyword evidence="13 19" id="KW-0411">Iron-sulfur</keyword>
<evidence type="ECO:0000256" key="8">
    <source>
        <dbReference type="ARBA" id="ARBA00022763"/>
    </source>
</evidence>
<dbReference type="InterPro" id="IPR011604">
    <property type="entry name" value="PDDEXK-like_dom_sf"/>
</dbReference>
<feature type="domain" description="DNA2/NAM7 helicase helicase" evidence="22">
    <location>
        <begin position="1124"/>
        <end position="1206"/>
    </location>
</feature>
<evidence type="ECO:0000259" key="21">
    <source>
        <dbReference type="Pfam" id="PF08696"/>
    </source>
</evidence>
<dbReference type="InterPro" id="IPR047187">
    <property type="entry name" value="SF1_C_Upf1"/>
</dbReference>
<feature type="compositionally biased region" description="Basic residues" evidence="20">
    <location>
        <begin position="1"/>
        <end position="12"/>
    </location>
</feature>
<comment type="similarity">
    <text evidence="2 19">Belongs to the DNA2/NAM7 helicase family.</text>
</comment>
<comment type="subcellular location">
    <subcellularLocation>
        <location evidence="19">Nucleus</location>
    </subcellularLocation>
    <subcellularLocation>
        <location evidence="19">Chromosome</location>
    </subcellularLocation>
</comment>
<dbReference type="Pfam" id="PF13086">
    <property type="entry name" value="AAA_11"/>
    <property type="match status" value="2"/>
</dbReference>
<keyword evidence="11 19" id="KW-0067">ATP-binding</keyword>
<dbReference type="GO" id="GO:0016887">
    <property type="term" value="F:ATP hydrolysis activity"/>
    <property type="evidence" value="ECO:0007669"/>
    <property type="project" value="RHEA"/>
</dbReference>
<evidence type="ECO:0000313" key="25">
    <source>
        <dbReference type="Proteomes" id="UP000007014"/>
    </source>
</evidence>
<proteinExistence type="inferred from homology"/>
<sequence>MERFIQRQRKRSREPESIDHTSGTVDYQVGRSLQRDHQKVAVGGRRHSIEEAGAASRPSATRIEFPRKFSTDPRSDTSRTVQLRETVEKASERNAREDAVIACGEPRNHCYSRTAEIDDSTSCKPKDPETQATKYPGKLFMQEYAINDGREEQGLLNKQPDVATQGSCTGDPEALPLKTPAATRVRSLLPIEQDPQDEVDDGASVEQASQCIVWNSASRRVCRVSPGVGSRTLTRTTLETEKTPHENLRRRASSECPEVSGQGRGTNADGTPVSAEGFSPDSQTFEIWRRLRSRRRSSGLENTPVATTISPKTPFTEVRRRLVQRASRAVTVLLEGNQPGVNAPTETRLTCIDTLDAAHAYNLEVEDEAMLDLFQLYTERSTESTGQLRSKVGPREAASPRLTVVSVDRSCAANGKPSQTLLVRPCGAGDHFGTSVSDPEPRTHPSASFIVVLQDSWSELNVQQGDTIRLVRCTAAGEYAPFQARCSGAAAQNDVPGHPFIVSAEENLCILHPDVLVSGTSVANAFSCLRRVVLGERNRYSIHQPRTTRAALRGTLLHQLFQQLLWCCIHSAETKPTVSEEDLCQLVRRYYAELYALGESEDELLSYLRESVPDLALHVQHLCCEQHGVHLQVRGQCNLSGVDSMRIQKLYDIEESIWSPIFGLKGSIDVTVAAELLDRDRSGQTLPITCLELKTGRQEGFSGIAHRAQLILYALLLSERYGTSVQATILLYLQNNQTGSNCGAGSRLAHREHGQLTMSLHLIPMVRAELIGILMTRNKLAHYLRFRRASASAAEQEDPLDAVGRSWLHLPPPLQHQENLCSFCYVRDACALYHRVIDSGEAHSSAIPAVFREMADGLSNQHVAYYRHWLAITRLEEEAAVANREEVWLLSPTERSQLGRCVGELELVQVEKTNGLGTGRFVDCYRHRFRIVVESASDKCGGSTASPAWRQCPESDDLHLEAMQGARWDLLTGDYVLVSLYWRRPPRALPDGGDVSAAPSADVWDPLRQETAIAGGFVAQVQPLTGEIEIDLERDCSKWLQRHPLVECIPASTVRWRVDREELSAGFSTMYGNLEALLYPEAERLRRLVIDLEAPRFTLSPGAEHSQCPSSSALLHMERFAADLNEDQKRAIERVLRSQDYVLLLGMPGTGKTATVACLVALLVDAGCSVLLASHTHSAVDNVLRRLVEHNVHKFVRLGNRTHVDPQLWPYMLCTEQMPDTSAEPAPSPLLPSLDAFSARFEEAAIVATTCLGASHPVFYRRRKFDYVIVDEASQIAQPVVLGPLRFAQKAFVLVGDDKQLPPLARDPLAQAQGADESLFTRLCAAHPEAVVVLHRQYRMAADIMLLSNALVYNGSLVCGDQATAEQHLTNRQQGLRYVSPTPDWLVHVLDPRKRVLFLNTDAAQDRAREFRCGQESICNYFEASIIVRIVEALDDMGIERQHIGITSPLRAQVSLIQNQFHQGQRIRNAGTLPECRTIDQFQGRDKDVLLVSLVRSNSNARIGQVLRDWRRLNVAMTRARCKLVFVGSAQTMRTSPFVARLITLIQDVLHGLVPVTRLN</sequence>
<dbReference type="EMBL" id="AP006493">
    <property type="protein sequence ID" value="BAM80511.1"/>
    <property type="molecule type" value="Genomic_DNA"/>
</dbReference>
<dbReference type="InterPro" id="IPR027417">
    <property type="entry name" value="P-loop_NTPase"/>
</dbReference>
<feature type="domain" description="DNA2/NAM7 helicase-like C-terminal" evidence="23">
    <location>
        <begin position="1316"/>
        <end position="1530"/>
    </location>
</feature>
<feature type="domain" description="DNA replication factor Dna2 N-terminal" evidence="21">
    <location>
        <begin position="449"/>
        <end position="673"/>
    </location>
</feature>
<evidence type="ECO:0000256" key="7">
    <source>
        <dbReference type="ARBA" id="ARBA00022741"/>
    </source>
</evidence>
<dbReference type="GO" id="GO:0033567">
    <property type="term" value="P:DNA replication, Okazaki fragment processing"/>
    <property type="evidence" value="ECO:0007669"/>
    <property type="project" value="UniProtKB-UniRule"/>
</dbReference>
<evidence type="ECO:0000256" key="11">
    <source>
        <dbReference type="ARBA" id="ARBA00022840"/>
    </source>
</evidence>
<evidence type="ECO:0000256" key="12">
    <source>
        <dbReference type="ARBA" id="ARBA00023004"/>
    </source>
</evidence>
<evidence type="ECO:0000256" key="2">
    <source>
        <dbReference type="ARBA" id="ARBA00007913"/>
    </source>
</evidence>
<dbReference type="OrthoDB" id="3651at2759"/>
<keyword evidence="10 19" id="KW-0347">Helicase</keyword>
<feature type="domain" description="DNA2/NAM7 helicase helicase" evidence="22">
    <location>
        <begin position="1242"/>
        <end position="1304"/>
    </location>
</feature>
<evidence type="ECO:0000256" key="20">
    <source>
        <dbReference type="SAM" id="MobiDB-lite"/>
    </source>
</evidence>
<evidence type="ECO:0000256" key="4">
    <source>
        <dbReference type="ARBA" id="ARBA00022705"/>
    </source>
</evidence>
<protein>
    <recommendedName>
        <fullName evidence="19">DNA replication ATP-dependent helicase/nuclease</fullName>
        <ecNumber evidence="19">3.1.-.-</ecNumber>
        <ecNumber evidence="19">3.6.4.12</ecNumber>
    </recommendedName>
</protein>
<dbReference type="RefSeq" id="XP_005536547.1">
    <property type="nucleotide sequence ID" value="XM_005536490.1"/>
</dbReference>
<dbReference type="PANTHER" id="PTHR10887">
    <property type="entry name" value="DNA2/NAM7 HELICASE FAMILY"/>
    <property type="match status" value="1"/>
</dbReference>
<keyword evidence="4 19" id="KW-0235">DNA replication</keyword>
<feature type="region of interest" description="Disordered" evidence="20">
    <location>
        <begin position="241"/>
        <end position="279"/>
    </location>
</feature>
<accession>M1US74</accession>
<reference evidence="24 25" key="2">
    <citation type="journal article" date="2007" name="BMC Biol.">
        <title>A 100%-complete sequence reveals unusually simple genomic features in the hot-spring red alga Cyanidioschyzon merolae.</title>
        <authorList>
            <person name="Nozaki H."/>
            <person name="Takano H."/>
            <person name="Misumi O."/>
            <person name="Terasawa K."/>
            <person name="Matsuzaki M."/>
            <person name="Maruyama S."/>
            <person name="Nishida K."/>
            <person name="Yagisawa F."/>
            <person name="Yoshida Y."/>
            <person name="Fujiwara T."/>
            <person name="Takio S."/>
            <person name="Tamura K."/>
            <person name="Chung S.J."/>
            <person name="Nakamura S."/>
            <person name="Kuroiwa H."/>
            <person name="Tanaka K."/>
            <person name="Sato N."/>
            <person name="Kuroiwa T."/>
        </authorList>
    </citation>
    <scope>NUCLEOTIDE SEQUENCE [LARGE SCALE GENOMIC DNA]</scope>
    <source>
        <strain evidence="24 25">10D</strain>
    </source>
</reference>
<dbReference type="GO" id="GO:0051539">
    <property type="term" value="F:4 iron, 4 sulfur cluster binding"/>
    <property type="evidence" value="ECO:0007669"/>
    <property type="project" value="UniProtKB-UniRule"/>
</dbReference>
<dbReference type="Gramene" id="CMK133CT">
    <property type="protein sequence ID" value="CMK133CT"/>
    <property type="gene ID" value="CMK133C"/>
</dbReference>
<evidence type="ECO:0000256" key="3">
    <source>
        <dbReference type="ARBA" id="ARBA00022485"/>
    </source>
</evidence>
<gene>
    <name evidence="24" type="ORF">CYME_CMK133C</name>
</gene>
<dbReference type="InterPro" id="IPR045055">
    <property type="entry name" value="DNA2/NAM7-like"/>
</dbReference>
<dbReference type="SUPFAM" id="SSF52540">
    <property type="entry name" value="P-loop containing nucleoside triphosphate hydrolases"/>
    <property type="match status" value="1"/>
</dbReference>
<evidence type="ECO:0000256" key="17">
    <source>
        <dbReference type="ARBA" id="ARBA00023268"/>
    </source>
</evidence>
<dbReference type="InterPro" id="IPR026851">
    <property type="entry name" value="Dna2/JHS1_DEXXQ-box"/>
</dbReference>
<keyword evidence="5 19" id="KW-0540">Nuclease</keyword>
<dbReference type="GO" id="GO:0005524">
    <property type="term" value="F:ATP binding"/>
    <property type="evidence" value="ECO:0007669"/>
    <property type="project" value="UniProtKB-UniRule"/>
</dbReference>
<reference evidence="24 25" key="1">
    <citation type="journal article" date="2004" name="Nature">
        <title>Genome sequence of the ultrasmall unicellular red alga Cyanidioschyzon merolae 10D.</title>
        <authorList>
            <person name="Matsuzaki M."/>
            <person name="Misumi O."/>
            <person name="Shin-i T."/>
            <person name="Maruyama S."/>
            <person name="Takahara M."/>
            <person name="Miyagishima S."/>
            <person name="Mori T."/>
            <person name="Nishida K."/>
            <person name="Yagisawa F."/>
            <person name="Nishida K."/>
            <person name="Yoshida Y."/>
            <person name="Nishimura Y."/>
            <person name="Nakao S."/>
            <person name="Kobayashi T."/>
            <person name="Momoyama Y."/>
            <person name="Higashiyama T."/>
            <person name="Minoda A."/>
            <person name="Sano M."/>
            <person name="Nomoto H."/>
            <person name="Oishi K."/>
            <person name="Hayashi H."/>
            <person name="Ohta F."/>
            <person name="Nishizaka S."/>
            <person name="Haga S."/>
            <person name="Miura S."/>
            <person name="Morishita T."/>
            <person name="Kabeya Y."/>
            <person name="Terasawa K."/>
            <person name="Suzuki Y."/>
            <person name="Ishii Y."/>
            <person name="Asakawa S."/>
            <person name="Takano H."/>
            <person name="Ohta N."/>
            <person name="Kuroiwa H."/>
            <person name="Tanaka K."/>
            <person name="Shimizu N."/>
            <person name="Sugano S."/>
            <person name="Sato N."/>
            <person name="Nozaki H."/>
            <person name="Ogasawara N."/>
            <person name="Kohara Y."/>
            <person name="Kuroiwa T."/>
        </authorList>
    </citation>
    <scope>NUCLEOTIDE SEQUENCE [LARGE SCALE GENOMIC DNA]</scope>
    <source>
        <strain evidence="24 25">10D</strain>
    </source>
</reference>
<keyword evidence="19" id="KW-0158">Chromosome</keyword>
<keyword evidence="12 19" id="KW-0408">Iron</keyword>
<feature type="compositionally biased region" description="Basic and acidic residues" evidence="20">
    <location>
        <begin position="64"/>
        <end position="77"/>
    </location>
</feature>
<evidence type="ECO:0000256" key="15">
    <source>
        <dbReference type="ARBA" id="ARBA00023204"/>
    </source>
</evidence>